<proteinExistence type="predicted"/>
<name>A0A4Y8CN16_9HELO</name>
<evidence type="ECO:0000313" key="3">
    <source>
        <dbReference type="Proteomes" id="UP000297299"/>
    </source>
</evidence>
<feature type="transmembrane region" description="Helical" evidence="1">
    <location>
        <begin position="27"/>
        <end position="50"/>
    </location>
</feature>
<keyword evidence="1" id="KW-0812">Transmembrane</keyword>
<keyword evidence="1" id="KW-0472">Membrane</keyword>
<dbReference type="EMBL" id="PHWZ01000470">
    <property type="protein sequence ID" value="TEY39027.1"/>
    <property type="molecule type" value="Genomic_DNA"/>
</dbReference>
<protein>
    <submittedName>
        <fullName evidence="2">Uncharacterized protein</fullName>
    </submittedName>
</protein>
<sequence>MGTTAADGCILQIHACVPLAATRDLTFIPNVALMAFIVSAAVEQIFVAMVKSATSWNLLTKSMITVTCATLGTIFSLAQGYSAK</sequence>
<dbReference type="AlphaFoldDB" id="A0A4Y8CN16"/>
<evidence type="ECO:0000256" key="1">
    <source>
        <dbReference type="SAM" id="Phobius"/>
    </source>
</evidence>
<feature type="transmembrane region" description="Helical" evidence="1">
    <location>
        <begin position="62"/>
        <end position="81"/>
    </location>
</feature>
<gene>
    <name evidence="2" type="ORF">BOTCAL_0471g00050</name>
</gene>
<comment type="caution">
    <text evidence="2">The sequence shown here is derived from an EMBL/GenBank/DDBJ whole genome shotgun (WGS) entry which is preliminary data.</text>
</comment>
<reference evidence="2 3" key="1">
    <citation type="submission" date="2017-11" db="EMBL/GenBank/DDBJ databases">
        <title>Comparative genomics of Botrytis spp.</title>
        <authorList>
            <person name="Valero-Jimenez C.A."/>
            <person name="Tapia P."/>
            <person name="Veloso J."/>
            <person name="Silva-Moreno E."/>
            <person name="Staats M."/>
            <person name="Valdes J.H."/>
            <person name="Van Kan J.A.L."/>
        </authorList>
    </citation>
    <scope>NUCLEOTIDE SEQUENCE [LARGE SCALE GENOMIC DNA]</scope>
    <source>
        <strain evidence="2 3">MUCL2830</strain>
    </source>
</reference>
<keyword evidence="3" id="KW-1185">Reference proteome</keyword>
<dbReference type="Proteomes" id="UP000297299">
    <property type="component" value="Unassembled WGS sequence"/>
</dbReference>
<organism evidence="2 3">
    <name type="scientific">Botryotinia calthae</name>
    <dbReference type="NCBI Taxonomy" id="38488"/>
    <lineage>
        <taxon>Eukaryota</taxon>
        <taxon>Fungi</taxon>
        <taxon>Dikarya</taxon>
        <taxon>Ascomycota</taxon>
        <taxon>Pezizomycotina</taxon>
        <taxon>Leotiomycetes</taxon>
        <taxon>Helotiales</taxon>
        <taxon>Sclerotiniaceae</taxon>
        <taxon>Botryotinia</taxon>
    </lineage>
</organism>
<accession>A0A4Y8CN16</accession>
<evidence type="ECO:0000313" key="2">
    <source>
        <dbReference type="EMBL" id="TEY39027.1"/>
    </source>
</evidence>
<keyword evidence="1" id="KW-1133">Transmembrane helix</keyword>